<feature type="signal peptide" evidence="5">
    <location>
        <begin position="1"/>
        <end position="31"/>
    </location>
</feature>
<dbReference type="InterPro" id="IPR028994">
    <property type="entry name" value="Integrin_alpha_N"/>
</dbReference>
<dbReference type="Pfam" id="PF01839">
    <property type="entry name" value="FG-GAP"/>
    <property type="match status" value="1"/>
</dbReference>
<evidence type="ECO:0000256" key="2">
    <source>
        <dbReference type="ARBA" id="ARBA00022737"/>
    </source>
</evidence>
<protein>
    <submittedName>
        <fullName evidence="6">Uncharacterized protein</fullName>
    </submittedName>
</protein>
<name>A0A841FW23_9ACTN</name>
<dbReference type="SMART" id="SM00191">
    <property type="entry name" value="Int_alpha"/>
    <property type="match status" value="3"/>
</dbReference>
<sequence>MPTPPRGPRMAAFTFGAALAATALVVIPATAAQADACVGGVDSDYNGDGVRDIAIGDFLGHDGWDEAGWVRLQYGGGNDTYWYQFSQDSDGVSDSSEYQDRFGLSLASADFNADGCSDLVVGAPFEDVGGKTDAGRITVLYGSPTGLTGKGTAYTQDSAGWPGGVEAGDYFGYAVAAGNLANGEPYLYVGAPGEKFKSAWGEGVVYYRRGSYPITTFNQDSPGVAGSAEADDRFGTYIAATDTHVVVTAPTETIGGDADAGSISIFSQAMSSGRPKPITGLDQDSSKVSGSAEKGDEFGGSLAAIPYRPSGATATGTLVAVGVPFEDVNANTRKNAGMIHTLFISASGGVSQVAEYNQDVSGVTGTAESNDTFGFEVRLANLGDPAFATPATAMLATTVAREANPDGSVGAIQTFRFDTSVGGGDGWVVNGAYGLPQDAFENPPCVGVSASRLYAGFPNMTLLYGIPWSNIRDGATDQLTYDEPGHAGYDGGCAAFL</sequence>
<dbReference type="PANTHER" id="PTHR36220">
    <property type="entry name" value="UNNAMED PRODUCT"/>
    <property type="match status" value="1"/>
</dbReference>
<comment type="caution">
    <text evidence="6">The sequence shown here is derived from an EMBL/GenBank/DDBJ whole genome shotgun (WGS) entry which is preliminary data.</text>
</comment>
<proteinExistence type="predicted"/>
<evidence type="ECO:0000256" key="1">
    <source>
        <dbReference type="ARBA" id="ARBA00022729"/>
    </source>
</evidence>
<gene>
    <name evidence="6" type="ORF">HNR73_004048</name>
</gene>
<evidence type="ECO:0000256" key="3">
    <source>
        <dbReference type="ARBA" id="ARBA00023180"/>
    </source>
</evidence>
<evidence type="ECO:0000313" key="6">
    <source>
        <dbReference type="EMBL" id="MBB6036180.1"/>
    </source>
</evidence>
<organism evidence="6 7">
    <name type="scientific">Phytomonospora endophytica</name>
    <dbReference type="NCBI Taxonomy" id="714109"/>
    <lineage>
        <taxon>Bacteria</taxon>
        <taxon>Bacillati</taxon>
        <taxon>Actinomycetota</taxon>
        <taxon>Actinomycetes</taxon>
        <taxon>Micromonosporales</taxon>
        <taxon>Micromonosporaceae</taxon>
        <taxon>Phytomonospora</taxon>
    </lineage>
</organism>
<keyword evidence="7" id="KW-1185">Reference proteome</keyword>
<feature type="region of interest" description="Disordered" evidence="4">
    <location>
        <begin position="274"/>
        <end position="294"/>
    </location>
</feature>
<reference evidence="6 7" key="1">
    <citation type="submission" date="2020-08" db="EMBL/GenBank/DDBJ databases">
        <title>Genomic Encyclopedia of Type Strains, Phase IV (KMG-IV): sequencing the most valuable type-strain genomes for metagenomic binning, comparative biology and taxonomic classification.</title>
        <authorList>
            <person name="Goeker M."/>
        </authorList>
    </citation>
    <scope>NUCLEOTIDE SEQUENCE [LARGE SCALE GENOMIC DNA]</scope>
    <source>
        <strain evidence="6 7">YIM 65646</strain>
    </source>
</reference>
<dbReference type="PROSITE" id="PS51470">
    <property type="entry name" value="FG_GAP"/>
    <property type="match status" value="1"/>
</dbReference>
<dbReference type="SUPFAM" id="SSF69318">
    <property type="entry name" value="Integrin alpha N-terminal domain"/>
    <property type="match status" value="1"/>
</dbReference>
<evidence type="ECO:0000256" key="4">
    <source>
        <dbReference type="SAM" id="MobiDB-lite"/>
    </source>
</evidence>
<accession>A0A841FW23</accession>
<dbReference type="RefSeq" id="WP_184789013.1">
    <property type="nucleotide sequence ID" value="NZ_BONT01000046.1"/>
</dbReference>
<keyword evidence="3" id="KW-0325">Glycoprotein</keyword>
<dbReference type="PANTHER" id="PTHR36220:SF1">
    <property type="entry name" value="GAMMA TUBULIN COMPLEX COMPONENT C-TERMINAL DOMAIN-CONTAINING PROTEIN"/>
    <property type="match status" value="1"/>
</dbReference>
<evidence type="ECO:0000256" key="5">
    <source>
        <dbReference type="SAM" id="SignalP"/>
    </source>
</evidence>
<dbReference type="InterPro" id="IPR013517">
    <property type="entry name" value="FG-GAP"/>
</dbReference>
<dbReference type="Gene3D" id="2.130.10.130">
    <property type="entry name" value="Integrin alpha, N-terminal"/>
    <property type="match status" value="2"/>
</dbReference>
<keyword evidence="1 5" id="KW-0732">Signal</keyword>
<feature type="chain" id="PRO_5038624028" evidence="5">
    <location>
        <begin position="32"/>
        <end position="497"/>
    </location>
</feature>
<dbReference type="EMBL" id="JACHGT010000008">
    <property type="protein sequence ID" value="MBB6036180.1"/>
    <property type="molecule type" value="Genomic_DNA"/>
</dbReference>
<keyword evidence="2" id="KW-0677">Repeat</keyword>
<evidence type="ECO:0000313" key="7">
    <source>
        <dbReference type="Proteomes" id="UP000548476"/>
    </source>
</evidence>
<dbReference type="AlphaFoldDB" id="A0A841FW23"/>
<dbReference type="Proteomes" id="UP000548476">
    <property type="component" value="Unassembled WGS sequence"/>
</dbReference>
<dbReference type="InterPro" id="IPR013519">
    <property type="entry name" value="Int_alpha_beta-p"/>
</dbReference>